<dbReference type="AlphaFoldDB" id="A0A1Y6FPJ8"/>
<dbReference type="UniPathway" id="UPA00094"/>
<dbReference type="SUPFAM" id="SSF51735">
    <property type="entry name" value="NAD(P)-binding Rossmann-fold domains"/>
    <property type="match status" value="1"/>
</dbReference>
<dbReference type="NCBIfam" id="TIGR01830">
    <property type="entry name" value="3oxo_ACP_reduc"/>
    <property type="match status" value="1"/>
</dbReference>
<name>A0A1Y6FPJ8_9SPHN</name>
<dbReference type="PRINTS" id="PR00081">
    <property type="entry name" value="GDHRDH"/>
</dbReference>
<dbReference type="Pfam" id="PF13561">
    <property type="entry name" value="adh_short_C2"/>
    <property type="match status" value="1"/>
</dbReference>
<comment type="function">
    <text evidence="5">Catalyzes the NADPH-dependent reduction of beta-ketoacyl-ACP substrates to beta-hydroxyacyl-ACP products, the first reductive step in the elongation cycle of fatty acid biosynthesis.</text>
</comment>
<accession>A0A1Y6FPJ8</accession>
<dbReference type="GeneID" id="303001761"/>
<keyword evidence="5" id="KW-0443">Lipid metabolism</keyword>
<dbReference type="PRINTS" id="PR00080">
    <property type="entry name" value="SDRFAMILY"/>
</dbReference>
<feature type="binding site" evidence="4">
    <location>
        <position position="186"/>
    </location>
    <ligand>
        <name>NADP(+)</name>
        <dbReference type="ChEBI" id="CHEBI:58349"/>
    </ligand>
</feature>
<keyword evidence="5" id="KW-0275">Fatty acid biosynthesis</keyword>
<reference evidence="8" key="1">
    <citation type="submission" date="2017-04" db="EMBL/GenBank/DDBJ databases">
        <authorList>
            <person name="Varghese N."/>
            <person name="Submissions S."/>
        </authorList>
    </citation>
    <scope>NUCLEOTIDE SEQUENCE [LARGE SCALE GENOMIC DNA]</scope>
    <source>
        <strain evidence="8">UI2</strain>
    </source>
</reference>
<evidence type="ECO:0000256" key="4">
    <source>
        <dbReference type="PIRSR" id="PIRSR611284-2"/>
    </source>
</evidence>
<evidence type="ECO:0000313" key="7">
    <source>
        <dbReference type="EMBL" id="SMQ76679.1"/>
    </source>
</evidence>
<dbReference type="GO" id="GO:0051287">
    <property type="term" value="F:NAD binding"/>
    <property type="evidence" value="ECO:0007669"/>
    <property type="project" value="UniProtKB-UniRule"/>
</dbReference>
<dbReference type="PANTHER" id="PTHR42879:SF2">
    <property type="entry name" value="3-OXOACYL-[ACYL-CARRIER-PROTEIN] REDUCTASE FABG"/>
    <property type="match status" value="1"/>
</dbReference>
<evidence type="ECO:0000259" key="6">
    <source>
        <dbReference type="SMART" id="SM00822"/>
    </source>
</evidence>
<dbReference type="EC" id="1.1.1.100" evidence="5"/>
<dbReference type="Proteomes" id="UP000194469">
    <property type="component" value="Unassembled WGS sequence"/>
</dbReference>
<proteinExistence type="inferred from homology"/>
<feature type="active site" description="Proton acceptor" evidence="3">
    <location>
        <position position="153"/>
    </location>
</feature>
<dbReference type="InterPro" id="IPR020904">
    <property type="entry name" value="Sc_DH/Rdtase_CS"/>
</dbReference>
<organism evidence="7 8">
    <name type="scientific">Sphingopyxis terrae subsp. ummariensis</name>
    <dbReference type="NCBI Taxonomy" id="429001"/>
    <lineage>
        <taxon>Bacteria</taxon>
        <taxon>Pseudomonadati</taxon>
        <taxon>Pseudomonadota</taxon>
        <taxon>Alphaproteobacteria</taxon>
        <taxon>Sphingomonadales</taxon>
        <taxon>Sphingomonadaceae</taxon>
        <taxon>Sphingopyxis</taxon>
    </lineage>
</organism>
<keyword evidence="5" id="KW-0444">Lipid biosynthesis</keyword>
<keyword evidence="5" id="KW-0276">Fatty acid metabolism</keyword>
<dbReference type="InterPro" id="IPR036291">
    <property type="entry name" value="NAD(P)-bd_dom_sf"/>
</dbReference>
<dbReference type="GO" id="GO:0006633">
    <property type="term" value="P:fatty acid biosynthetic process"/>
    <property type="evidence" value="ECO:0007669"/>
    <property type="project" value="UniProtKB-UniPathway"/>
</dbReference>
<keyword evidence="2 5" id="KW-0560">Oxidoreductase</keyword>
<dbReference type="InterPro" id="IPR050259">
    <property type="entry name" value="SDR"/>
</dbReference>
<comment type="subunit">
    <text evidence="5">Homotetramer.</text>
</comment>
<dbReference type="NCBIfam" id="NF005559">
    <property type="entry name" value="PRK07231.1"/>
    <property type="match status" value="1"/>
</dbReference>
<dbReference type="InterPro" id="IPR057326">
    <property type="entry name" value="KR_dom"/>
</dbReference>
<keyword evidence="4 5" id="KW-0521">NADP</keyword>
<dbReference type="PANTHER" id="PTHR42879">
    <property type="entry name" value="3-OXOACYL-(ACYL-CARRIER-PROTEIN) REDUCTASE"/>
    <property type="match status" value="1"/>
</dbReference>
<dbReference type="GO" id="GO:0004316">
    <property type="term" value="F:3-oxoacyl-[acyl-carrier-protein] reductase (NADPH) activity"/>
    <property type="evidence" value="ECO:0007669"/>
    <property type="project" value="UniProtKB-UniRule"/>
</dbReference>
<dbReference type="PROSITE" id="PS00061">
    <property type="entry name" value="ADH_SHORT"/>
    <property type="match status" value="1"/>
</dbReference>
<dbReference type="SMART" id="SM00822">
    <property type="entry name" value="PKS_KR"/>
    <property type="match status" value="1"/>
</dbReference>
<gene>
    <name evidence="7" type="ORF">SAMN06295984_2115</name>
</gene>
<evidence type="ECO:0000256" key="2">
    <source>
        <dbReference type="ARBA" id="ARBA00023002"/>
    </source>
</evidence>
<dbReference type="Gene3D" id="3.40.50.720">
    <property type="entry name" value="NAD(P)-binding Rossmann-like Domain"/>
    <property type="match status" value="1"/>
</dbReference>
<dbReference type="FunFam" id="3.40.50.720:FF:000173">
    <property type="entry name" value="3-oxoacyl-[acyl-carrier protein] reductase"/>
    <property type="match status" value="1"/>
</dbReference>
<comment type="similarity">
    <text evidence="1 5">Belongs to the short-chain dehydrogenases/reductases (SDR) family.</text>
</comment>
<comment type="catalytic activity">
    <reaction evidence="5">
        <text>a (3R)-hydroxyacyl-[ACP] + NADP(+) = a 3-oxoacyl-[ACP] + NADPH + H(+)</text>
        <dbReference type="Rhea" id="RHEA:17397"/>
        <dbReference type="Rhea" id="RHEA-COMP:9916"/>
        <dbReference type="Rhea" id="RHEA-COMP:9945"/>
        <dbReference type="ChEBI" id="CHEBI:15378"/>
        <dbReference type="ChEBI" id="CHEBI:57783"/>
        <dbReference type="ChEBI" id="CHEBI:58349"/>
        <dbReference type="ChEBI" id="CHEBI:78776"/>
        <dbReference type="ChEBI" id="CHEBI:78827"/>
        <dbReference type="EC" id="1.1.1.100"/>
    </reaction>
</comment>
<dbReference type="NCBIfam" id="NF009466">
    <property type="entry name" value="PRK12826.1-2"/>
    <property type="match status" value="1"/>
</dbReference>
<feature type="binding site" evidence="4">
    <location>
        <begin position="153"/>
        <end position="157"/>
    </location>
    <ligand>
        <name>NADP(+)</name>
        <dbReference type="ChEBI" id="CHEBI:58349"/>
    </ligand>
</feature>
<evidence type="ECO:0000313" key="8">
    <source>
        <dbReference type="Proteomes" id="UP000194469"/>
    </source>
</evidence>
<dbReference type="RefSeq" id="WP_086457117.1">
    <property type="nucleotide sequence ID" value="NZ_FXWL01000002.1"/>
</dbReference>
<keyword evidence="8" id="KW-1185">Reference proteome</keyword>
<dbReference type="CDD" id="cd05333">
    <property type="entry name" value="BKR_SDR_c"/>
    <property type="match status" value="1"/>
</dbReference>
<evidence type="ECO:0000256" key="3">
    <source>
        <dbReference type="PIRSR" id="PIRSR611284-1"/>
    </source>
</evidence>
<dbReference type="EMBL" id="FXWL01000002">
    <property type="protein sequence ID" value="SMQ76679.1"/>
    <property type="molecule type" value="Genomic_DNA"/>
</dbReference>
<feature type="binding site" evidence="4">
    <location>
        <position position="88"/>
    </location>
    <ligand>
        <name>NADP(+)</name>
        <dbReference type="ChEBI" id="CHEBI:58349"/>
    </ligand>
</feature>
<dbReference type="InterPro" id="IPR002347">
    <property type="entry name" value="SDR_fam"/>
</dbReference>
<evidence type="ECO:0000256" key="5">
    <source>
        <dbReference type="RuleBase" id="RU366074"/>
    </source>
</evidence>
<evidence type="ECO:0000256" key="1">
    <source>
        <dbReference type="ARBA" id="ARBA00006484"/>
    </source>
</evidence>
<protein>
    <recommendedName>
        <fullName evidence="5">3-oxoacyl-[acyl-carrier-protein] reductase</fullName>
        <ecNumber evidence="5">1.1.1.100</ecNumber>
    </recommendedName>
</protein>
<comment type="pathway">
    <text evidence="5">Lipid metabolism; fatty acid biosynthesis.</text>
</comment>
<dbReference type="InterPro" id="IPR011284">
    <property type="entry name" value="3oxo_ACP_reduc"/>
</dbReference>
<feature type="domain" description="Ketoreductase" evidence="6">
    <location>
        <begin position="7"/>
        <end position="185"/>
    </location>
</feature>
<sequence length="247" mass="25187">MFDLTGMTALVTGASGGIGSAIAQALAAQGARLAVSGSNADKLNAFRDSLGGDHVALPCNLGDAAAVDALVPSAVDALGGKLDILVNNAGVTRDNLILRMKDDEWSEVIRINLEANFRLCRAAAKPMMKARFGRIVSITSVVGATGNPGQANYAASKAGVTGMTKALAQELASRNVTVNCVAPGFIATAMTEVLPDAQKEALNQRIPAGRMGEGSDIAAAVVYLASKEAGYVTGQTIHVNGGMAMLS</sequence>